<keyword evidence="2" id="KW-0067">ATP-binding</keyword>
<dbReference type="PRINTS" id="PR00300">
    <property type="entry name" value="CLPPROTEASEA"/>
</dbReference>
<dbReference type="EMBL" id="BAAAVS010000015">
    <property type="protein sequence ID" value="GAA3028670.1"/>
    <property type="molecule type" value="Genomic_DNA"/>
</dbReference>
<evidence type="ECO:0000256" key="1">
    <source>
        <dbReference type="ARBA" id="ARBA00022741"/>
    </source>
</evidence>
<evidence type="ECO:0000256" key="2">
    <source>
        <dbReference type="ARBA" id="ARBA00022840"/>
    </source>
</evidence>
<dbReference type="InterPro" id="IPR003959">
    <property type="entry name" value="ATPase_AAA_core"/>
</dbReference>
<feature type="domain" description="AAA+ ATPase" evidence="4">
    <location>
        <begin position="411"/>
        <end position="574"/>
    </location>
</feature>
<dbReference type="SMART" id="SM01086">
    <property type="entry name" value="ClpB_D2-small"/>
    <property type="match status" value="1"/>
</dbReference>
<proteinExistence type="predicted"/>
<dbReference type="Gene3D" id="1.10.8.60">
    <property type="match status" value="1"/>
</dbReference>
<protein>
    <recommendedName>
        <fullName evidence="8">ATP-dependent Clp protease ATP-binding subunit</fullName>
    </recommendedName>
</protein>
<reference evidence="7" key="1">
    <citation type="journal article" date="2019" name="Int. J. Syst. Evol. Microbiol.">
        <title>The Global Catalogue of Microorganisms (GCM) 10K type strain sequencing project: providing services to taxonomists for standard genome sequencing and annotation.</title>
        <authorList>
            <consortium name="The Broad Institute Genomics Platform"/>
            <consortium name="The Broad Institute Genome Sequencing Center for Infectious Disease"/>
            <person name="Wu L."/>
            <person name="Ma J."/>
        </authorList>
    </citation>
    <scope>NUCLEOTIDE SEQUENCE [LARGE SCALE GENOMIC DNA]</scope>
    <source>
        <strain evidence="7">JCM 14234</strain>
    </source>
</reference>
<dbReference type="RefSeq" id="WP_344716381.1">
    <property type="nucleotide sequence ID" value="NZ_BAAAVS010000015.1"/>
</dbReference>
<comment type="caution">
    <text evidence="6">The sequence shown here is derived from an EMBL/GenBank/DDBJ whole genome shotgun (WGS) entry which is preliminary data.</text>
</comment>
<dbReference type="InterPro" id="IPR050130">
    <property type="entry name" value="ClpA_ClpB"/>
</dbReference>
<evidence type="ECO:0000259" key="4">
    <source>
        <dbReference type="SMART" id="SM00382"/>
    </source>
</evidence>
<feature type="domain" description="Clp ATPase C-terminal" evidence="5">
    <location>
        <begin position="585"/>
        <end position="670"/>
    </location>
</feature>
<keyword evidence="3" id="KW-0143">Chaperone</keyword>
<dbReference type="PANTHER" id="PTHR11638:SF111">
    <property type="entry name" value="ATP-DEPENDENT CLP PROTEASE ATP-BINDING SUBUNIT CLPA"/>
    <property type="match status" value="1"/>
</dbReference>
<keyword evidence="7" id="KW-1185">Reference proteome</keyword>
<dbReference type="Pfam" id="PF07724">
    <property type="entry name" value="AAA_2"/>
    <property type="match status" value="1"/>
</dbReference>
<dbReference type="InterPro" id="IPR001270">
    <property type="entry name" value="ClpA/B"/>
</dbReference>
<dbReference type="SMART" id="SM00382">
    <property type="entry name" value="AAA"/>
    <property type="match status" value="2"/>
</dbReference>
<evidence type="ECO:0000313" key="7">
    <source>
        <dbReference type="Proteomes" id="UP001501035"/>
    </source>
</evidence>
<gene>
    <name evidence="6" type="ORF">GCM10010528_07940</name>
</gene>
<feature type="domain" description="AAA+ ATPase" evidence="4">
    <location>
        <begin position="162"/>
        <end position="403"/>
    </location>
</feature>
<dbReference type="InterPro" id="IPR003593">
    <property type="entry name" value="AAA+_ATPase"/>
</dbReference>
<evidence type="ECO:0000313" key="6">
    <source>
        <dbReference type="EMBL" id="GAA3028670.1"/>
    </source>
</evidence>
<dbReference type="Proteomes" id="UP001501035">
    <property type="component" value="Unassembled WGS sequence"/>
</dbReference>
<dbReference type="Gene3D" id="3.40.50.300">
    <property type="entry name" value="P-loop containing nucleotide triphosphate hydrolases"/>
    <property type="match status" value="2"/>
</dbReference>
<evidence type="ECO:0000256" key="3">
    <source>
        <dbReference type="ARBA" id="ARBA00023186"/>
    </source>
</evidence>
<dbReference type="InterPro" id="IPR019489">
    <property type="entry name" value="Clp_ATPase_C"/>
</dbReference>
<keyword evidence="1" id="KW-0547">Nucleotide-binding</keyword>
<sequence>MAGGELENLVDASRSEVKRWGGESPGFLHLAVVLARRWPEEFHEVFGEHGLGPIEERLVNAGYLGDETGVRALLAGDSRDAILKKLAGLVADGPAPGADQVSAPLPVGLAAAVESGEPVAEGEQPASARDQILGLAERIDGEQIVGRDAEHREVAALLLAASTGPIVVAGRRGSGRTSFIRGLPPALAAAGIDCTVFAVPRTRELSPDDLHRLLRQAPRDAVIVIDDFDQRAMLRDQHPLLEMLRSLRIAGESAEARVVVVLEQASIGRFDSYAADFGHLVPLPSLDERAAKAAIDCAAAEVAQRYREVEADAELRSAIEAPPVRTEQFVHPGLAARRLDIALARAAVAGRAIATVLDLRRDGSAPALRRTVVEMSAAMKARVKGQDQAIDAVTRRLALTRANLDLRPERPNGVFLFIGPTGVGKTELAREIARAEYGGEDALIRLDMSEYAESWGVSRLTGPMPGYVGSDNPDDWLTTKVASRPRCVVLLDEIEKAHPVVWNTFLQVFDAGRLTDSRGVTADFRDAVIVMTSNIGVQEANSRPLGFGTASSPERSRELALAALKGTMPPELLNRIDEVAQFAALSPQAIAEIARAEVDSAIDMLAGRGWTVTVDDDVINWLATTGYDPEYGARHLQRNIERRLLADLVTFSERGVSSVRAGVRDGDVVITET</sequence>
<dbReference type="SUPFAM" id="SSF52540">
    <property type="entry name" value="P-loop containing nucleoside triphosphate hydrolases"/>
    <property type="match status" value="2"/>
</dbReference>
<dbReference type="InterPro" id="IPR027417">
    <property type="entry name" value="P-loop_NTPase"/>
</dbReference>
<organism evidence="6 7">
    <name type="scientific">Gordonia defluvii</name>
    <dbReference type="NCBI Taxonomy" id="283718"/>
    <lineage>
        <taxon>Bacteria</taxon>
        <taxon>Bacillati</taxon>
        <taxon>Actinomycetota</taxon>
        <taxon>Actinomycetes</taxon>
        <taxon>Mycobacteriales</taxon>
        <taxon>Gordoniaceae</taxon>
        <taxon>Gordonia</taxon>
    </lineage>
</organism>
<dbReference type="CDD" id="cd19499">
    <property type="entry name" value="RecA-like_ClpB_Hsp104-like"/>
    <property type="match status" value="1"/>
</dbReference>
<evidence type="ECO:0008006" key="8">
    <source>
        <dbReference type="Google" id="ProtNLM"/>
    </source>
</evidence>
<evidence type="ECO:0000259" key="5">
    <source>
        <dbReference type="SMART" id="SM01086"/>
    </source>
</evidence>
<dbReference type="PANTHER" id="PTHR11638">
    <property type="entry name" value="ATP-DEPENDENT CLP PROTEASE"/>
    <property type="match status" value="1"/>
</dbReference>
<dbReference type="Pfam" id="PF10431">
    <property type="entry name" value="ClpB_D2-small"/>
    <property type="match status" value="1"/>
</dbReference>
<accession>A0ABP6L3E7</accession>
<name>A0ABP6L3E7_9ACTN</name>